<protein>
    <submittedName>
        <fullName evidence="5">J domain-containing protein CG6693</fullName>
    </submittedName>
</protein>
<dbReference type="InterPro" id="IPR036869">
    <property type="entry name" value="J_dom_sf"/>
</dbReference>
<feature type="coiled-coil region" evidence="1">
    <location>
        <begin position="184"/>
        <end position="226"/>
    </location>
</feature>
<dbReference type="Proteomes" id="UP000694924">
    <property type="component" value="Unplaced"/>
</dbReference>
<evidence type="ECO:0000313" key="5">
    <source>
        <dbReference type="RefSeq" id="XP_015183491.1"/>
    </source>
</evidence>
<name>A0ABM1ITF4_POLDO</name>
<dbReference type="CDD" id="cd06257">
    <property type="entry name" value="DnaJ"/>
    <property type="match status" value="1"/>
</dbReference>
<evidence type="ECO:0000313" key="4">
    <source>
        <dbReference type="Proteomes" id="UP000694924"/>
    </source>
</evidence>
<dbReference type="RefSeq" id="XP_015183491.1">
    <property type="nucleotide sequence ID" value="XM_015328005.1"/>
</dbReference>
<evidence type="ECO:0000256" key="2">
    <source>
        <dbReference type="SAM" id="MobiDB-lite"/>
    </source>
</evidence>
<accession>A0ABM1ITF4</accession>
<reference evidence="5" key="1">
    <citation type="submission" date="2025-08" db="UniProtKB">
        <authorList>
            <consortium name="RefSeq"/>
        </authorList>
    </citation>
    <scope>IDENTIFICATION</scope>
    <source>
        <tissue evidence="5">Whole body</tissue>
    </source>
</reference>
<proteinExistence type="predicted"/>
<dbReference type="Pfam" id="PF23302">
    <property type="entry name" value="HTH_DNAJC9"/>
    <property type="match status" value="1"/>
</dbReference>
<gene>
    <name evidence="5" type="primary">LOC107070108</name>
</gene>
<dbReference type="PROSITE" id="PS50076">
    <property type="entry name" value="DNAJ_2"/>
    <property type="match status" value="1"/>
</dbReference>
<organism evidence="4 5">
    <name type="scientific">Polistes dominula</name>
    <name type="common">European paper wasp</name>
    <name type="synonym">Vespa dominula</name>
    <dbReference type="NCBI Taxonomy" id="743375"/>
    <lineage>
        <taxon>Eukaryota</taxon>
        <taxon>Metazoa</taxon>
        <taxon>Ecdysozoa</taxon>
        <taxon>Arthropoda</taxon>
        <taxon>Hexapoda</taxon>
        <taxon>Insecta</taxon>
        <taxon>Pterygota</taxon>
        <taxon>Neoptera</taxon>
        <taxon>Endopterygota</taxon>
        <taxon>Hymenoptera</taxon>
        <taxon>Apocrita</taxon>
        <taxon>Aculeata</taxon>
        <taxon>Vespoidea</taxon>
        <taxon>Vespidae</taxon>
        <taxon>Polistinae</taxon>
        <taxon>Polistini</taxon>
        <taxon>Polistes</taxon>
    </lineage>
</organism>
<feature type="domain" description="J" evidence="3">
    <location>
        <begin position="16"/>
        <end position="83"/>
    </location>
</feature>
<dbReference type="InterPro" id="IPR001623">
    <property type="entry name" value="DnaJ_domain"/>
</dbReference>
<keyword evidence="4" id="KW-1185">Reference proteome</keyword>
<evidence type="ECO:0000256" key="1">
    <source>
        <dbReference type="SAM" id="Coils"/>
    </source>
</evidence>
<dbReference type="PANTHER" id="PTHR44144">
    <property type="entry name" value="DNAJ HOMOLOG SUBFAMILY C MEMBER 9"/>
    <property type="match status" value="1"/>
</dbReference>
<sequence length="276" mass="32314">MTDLLDLCEKYFGSRNFYEVLNISQDADDKQVKKAYHKLSLLVHPDRVEEHVKAEATEKFKVLGRIHSILSDSDKRKIYNESGQYDEESEEVIMRNWADYWKTLFKPITEETISNYEKSYKGSETEIKDLKKAYIDGKGDMDYILVVVPFSNCEEEPRYHAIINKLIEAGEVPEYKAFTEESKKKKLRRERKWAKEAMEAERLNKMQQIEDEENAAANNLALAIQNRNRERAEQSNNFFDSLIDKYAKKASTKSTATKKTAKRTTSVQNLKRKRKT</sequence>
<feature type="compositionally biased region" description="Low complexity" evidence="2">
    <location>
        <begin position="252"/>
        <end position="266"/>
    </location>
</feature>
<dbReference type="PRINTS" id="PR00625">
    <property type="entry name" value="JDOMAIN"/>
</dbReference>
<evidence type="ECO:0000259" key="3">
    <source>
        <dbReference type="PROSITE" id="PS50076"/>
    </source>
</evidence>
<dbReference type="SMART" id="SM00271">
    <property type="entry name" value="DnaJ"/>
    <property type="match status" value="1"/>
</dbReference>
<dbReference type="Pfam" id="PF00226">
    <property type="entry name" value="DnaJ"/>
    <property type="match status" value="1"/>
</dbReference>
<dbReference type="Gene3D" id="1.10.287.110">
    <property type="entry name" value="DnaJ domain"/>
    <property type="match status" value="1"/>
</dbReference>
<keyword evidence="1" id="KW-0175">Coiled coil</keyword>
<dbReference type="InterPro" id="IPR018253">
    <property type="entry name" value="DnaJ_domain_CS"/>
</dbReference>
<feature type="region of interest" description="Disordered" evidence="2">
    <location>
        <begin position="249"/>
        <end position="276"/>
    </location>
</feature>
<dbReference type="GeneID" id="107070108"/>
<dbReference type="InterPro" id="IPR056453">
    <property type="entry name" value="HTH_DNAJC9"/>
</dbReference>
<dbReference type="SUPFAM" id="SSF46565">
    <property type="entry name" value="Chaperone J-domain"/>
    <property type="match status" value="1"/>
</dbReference>
<dbReference type="PANTHER" id="PTHR44144:SF1">
    <property type="entry name" value="DNAJ HOMOLOG SUBFAMILY C MEMBER 9"/>
    <property type="match status" value="1"/>
</dbReference>
<dbReference type="InterPro" id="IPR052594">
    <property type="entry name" value="J_domain-containing_protein"/>
</dbReference>
<dbReference type="PROSITE" id="PS00636">
    <property type="entry name" value="DNAJ_1"/>
    <property type="match status" value="1"/>
</dbReference>